<comment type="similarity">
    <text evidence="1">Belongs to the short-chain dehydrogenases/reductases (SDR) family.</text>
</comment>
<dbReference type="Pfam" id="PF13561">
    <property type="entry name" value="adh_short_C2"/>
    <property type="match status" value="1"/>
</dbReference>
<gene>
    <name evidence="2" type="ORF">SAMN05421512_108137</name>
</gene>
<evidence type="ECO:0000256" key="1">
    <source>
        <dbReference type="ARBA" id="ARBA00006484"/>
    </source>
</evidence>
<dbReference type="EMBL" id="OBML01000008">
    <property type="protein sequence ID" value="SOC15586.1"/>
    <property type="molecule type" value="Genomic_DNA"/>
</dbReference>
<sequence>MSADSTRKVALVTGGSQGIGRAIGLRLAQDGWVVAVVAMDTPELAATTAEIDALSQARGYAADLSATEGIPALVGKVAADFGRLDLVVNCAGATRRGGLADLADEDWQHGFSVKFFGTVAVTRAAWPHLVASGGSVVTIAGALGHTPSADSLIGGAICSALINFCKALAETGRRDGVRVNSINPGWIDTGRLDSMLEQKAVRDGHGDPERAGREFVDELKILRFGQPCDVAELVAYLSDGRGSFIHGASIDIDGGLTKGV</sequence>
<dbReference type="Gene3D" id="3.40.50.720">
    <property type="entry name" value="NAD(P)-binding Rossmann-like Domain"/>
    <property type="match status" value="1"/>
</dbReference>
<dbReference type="InterPro" id="IPR002347">
    <property type="entry name" value="SDR_fam"/>
</dbReference>
<proteinExistence type="inferred from homology"/>
<reference evidence="2 3" key="1">
    <citation type="submission" date="2017-08" db="EMBL/GenBank/DDBJ databases">
        <authorList>
            <person name="de Groot N.N."/>
        </authorList>
    </citation>
    <scope>NUCLEOTIDE SEQUENCE [LARGE SCALE GENOMIC DNA]</scope>
    <source>
        <strain evidence="2 3">USBA 352</strain>
    </source>
</reference>
<protein>
    <submittedName>
        <fullName evidence="2">3-oxoacyl-[acyl-carrier protein] reductase</fullName>
    </submittedName>
</protein>
<dbReference type="PRINTS" id="PR00081">
    <property type="entry name" value="GDHRDH"/>
</dbReference>
<name>A0A285T2U8_9HYPH</name>
<dbReference type="RefSeq" id="WP_176522111.1">
    <property type="nucleotide sequence ID" value="NZ_OBML01000008.1"/>
</dbReference>
<dbReference type="SUPFAM" id="SSF51735">
    <property type="entry name" value="NAD(P)-binding Rossmann-fold domains"/>
    <property type="match status" value="1"/>
</dbReference>
<dbReference type="STRING" id="538381.GCA_001696535_02982"/>
<dbReference type="PANTHER" id="PTHR42879">
    <property type="entry name" value="3-OXOACYL-(ACYL-CARRIER-PROTEIN) REDUCTASE"/>
    <property type="match status" value="1"/>
</dbReference>
<keyword evidence="3" id="KW-1185">Reference proteome</keyword>
<dbReference type="PANTHER" id="PTHR42879:SF6">
    <property type="entry name" value="NADPH-DEPENDENT REDUCTASE BACG"/>
    <property type="match status" value="1"/>
</dbReference>
<organism evidence="2 3">
    <name type="scientific">Stappia indica</name>
    <dbReference type="NCBI Taxonomy" id="538381"/>
    <lineage>
        <taxon>Bacteria</taxon>
        <taxon>Pseudomonadati</taxon>
        <taxon>Pseudomonadota</taxon>
        <taxon>Alphaproteobacteria</taxon>
        <taxon>Hyphomicrobiales</taxon>
        <taxon>Stappiaceae</taxon>
        <taxon>Stappia</taxon>
    </lineage>
</organism>
<evidence type="ECO:0000313" key="2">
    <source>
        <dbReference type="EMBL" id="SOC15586.1"/>
    </source>
</evidence>
<accession>A0A285T2U8</accession>
<dbReference type="InterPro" id="IPR050259">
    <property type="entry name" value="SDR"/>
</dbReference>
<dbReference type="InterPro" id="IPR036291">
    <property type="entry name" value="NAD(P)-bd_dom_sf"/>
</dbReference>
<dbReference type="AlphaFoldDB" id="A0A285T2U8"/>
<dbReference type="Proteomes" id="UP000219331">
    <property type="component" value="Unassembled WGS sequence"/>
</dbReference>
<evidence type="ECO:0000313" key="3">
    <source>
        <dbReference type="Proteomes" id="UP000219331"/>
    </source>
</evidence>